<dbReference type="EMBL" id="JANPWB010000004">
    <property type="protein sequence ID" value="KAJ1193561.1"/>
    <property type="molecule type" value="Genomic_DNA"/>
</dbReference>
<protein>
    <submittedName>
        <fullName evidence="2">Uncharacterized protein</fullName>
    </submittedName>
</protein>
<evidence type="ECO:0000256" key="1">
    <source>
        <dbReference type="SAM" id="MobiDB-lite"/>
    </source>
</evidence>
<reference evidence="2" key="1">
    <citation type="journal article" date="2022" name="bioRxiv">
        <title>Sequencing and chromosome-scale assembly of the giantPleurodeles waltlgenome.</title>
        <authorList>
            <person name="Brown T."/>
            <person name="Elewa A."/>
            <person name="Iarovenko S."/>
            <person name="Subramanian E."/>
            <person name="Araus A.J."/>
            <person name="Petzold A."/>
            <person name="Susuki M."/>
            <person name="Suzuki K.-i.T."/>
            <person name="Hayashi T."/>
            <person name="Toyoda A."/>
            <person name="Oliveira C."/>
            <person name="Osipova E."/>
            <person name="Leigh N.D."/>
            <person name="Simon A."/>
            <person name="Yun M.H."/>
        </authorList>
    </citation>
    <scope>NUCLEOTIDE SEQUENCE</scope>
    <source>
        <strain evidence="2">20211129_DDA</strain>
        <tissue evidence="2">Liver</tissue>
    </source>
</reference>
<proteinExistence type="predicted"/>
<gene>
    <name evidence="2" type="ORF">NDU88_002858</name>
</gene>
<dbReference type="Proteomes" id="UP001066276">
    <property type="component" value="Chromosome 2_2"/>
</dbReference>
<name>A0AAV7UYB4_PLEWA</name>
<accession>A0AAV7UYB4</accession>
<evidence type="ECO:0000313" key="2">
    <source>
        <dbReference type="EMBL" id="KAJ1193561.1"/>
    </source>
</evidence>
<evidence type="ECO:0000313" key="3">
    <source>
        <dbReference type="Proteomes" id="UP001066276"/>
    </source>
</evidence>
<feature type="compositionally biased region" description="Basic and acidic residues" evidence="1">
    <location>
        <begin position="211"/>
        <end position="232"/>
    </location>
</feature>
<organism evidence="2 3">
    <name type="scientific">Pleurodeles waltl</name>
    <name type="common">Iberian ribbed newt</name>
    <dbReference type="NCBI Taxonomy" id="8319"/>
    <lineage>
        <taxon>Eukaryota</taxon>
        <taxon>Metazoa</taxon>
        <taxon>Chordata</taxon>
        <taxon>Craniata</taxon>
        <taxon>Vertebrata</taxon>
        <taxon>Euteleostomi</taxon>
        <taxon>Amphibia</taxon>
        <taxon>Batrachia</taxon>
        <taxon>Caudata</taxon>
        <taxon>Salamandroidea</taxon>
        <taxon>Salamandridae</taxon>
        <taxon>Pleurodelinae</taxon>
        <taxon>Pleurodeles</taxon>
    </lineage>
</organism>
<sequence>MCENIKTARMGAWPQTSRWRSHSKSAWDPSVIRPEPATVTDPYSPRPRCGDCLGASRLPWVRVRGSGRPKQHRERGGPGAGPRLGEGPPDAPGLGVGPRADTTEPKLLKPRRSRREVPSPLGTPGGAAAVCGRAGEGWGQGRETLRPAHLRTAGVPGPGAQHRAPVTRIKWGEKETGEVAPLGPEPSGSQKDLAARRRGPGGEVPAQPEELPDRRLKYRAPEPDSHHRGGPP</sequence>
<feature type="region of interest" description="Disordered" evidence="1">
    <location>
        <begin position="1"/>
        <end position="232"/>
    </location>
</feature>
<keyword evidence="3" id="KW-1185">Reference proteome</keyword>
<comment type="caution">
    <text evidence="2">The sequence shown here is derived from an EMBL/GenBank/DDBJ whole genome shotgun (WGS) entry which is preliminary data.</text>
</comment>
<dbReference type="AlphaFoldDB" id="A0AAV7UYB4"/>